<feature type="signal peptide" evidence="6">
    <location>
        <begin position="1"/>
        <end position="27"/>
    </location>
</feature>
<evidence type="ECO:0000313" key="8">
    <source>
        <dbReference type="EMBL" id="KEH41332.1"/>
    </source>
</evidence>
<dbReference type="GO" id="GO:0050832">
    <property type="term" value="P:defense response to fungus"/>
    <property type="evidence" value="ECO:0007669"/>
    <property type="project" value="UniProtKB-KW"/>
</dbReference>
<evidence type="ECO:0000256" key="6">
    <source>
        <dbReference type="SAM" id="SignalP"/>
    </source>
</evidence>
<evidence type="ECO:0000256" key="1">
    <source>
        <dbReference type="ARBA" id="ARBA00006722"/>
    </source>
</evidence>
<keyword evidence="3" id="KW-0295">Fungicide</keyword>
<dbReference type="Pfam" id="PF24552">
    <property type="entry name" value="Defensin"/>
    <property type="match status" value="1"/>
</dbReference>
<dbReference type="EMBL" id="CM001217">
    <property type="protein sequence ID" value="KEH41332.1"/>
    <property type="molecule type" value="Genomic_DNA"/>
</dbReference>
<dbReference type="GO" id="GO:0031640">
    <property type="term" value="P:killing of cells of another organism"/>
    <property type="evidence" value="ECO:0007669"/>
    <property type="project" value="UniProtKB-KW"/>
</dbReference>
<evidence type="ECO:0000313" key="10">
    <source>
        <dbReference type="Proteomes" id="UP000002051"/>
    </source>
</evidence>
<protein>
    <submittedName>
        <fullName evidence="8">LCR</fullName>
    </submittedName>
</protein>
<feature type="chain" id="PRO_5014500786" evidence="6">
    <location>
        <begin position="28"/>
        <end position="73"/>
    </location>
</feature>
<feature type="domain" description="Defensin-like" evidence="7">
    <location>
        <begin position="34"/>
        <end position="70"/>
    </location>
</feature>
<sequence>MAQNQKFFIAALIALLVFAGGIRNSECRNVVRLRCIGDCTYGSRSCSDDCKHKGYTRGECSPPKQHDCCCVLN</sequence>
<reference evidence="9" key="3">
    <citation type="submission" date="2015-04" db="UniProtKB">
        <authorList>
            <consortium name="EnsemblPlants"/>
        </authorList>
    </citation>
    <scope>IDENTIFICATION</scope>
    <source>
        <strain evidence="9">cv. Jemalong A17</strain>
    </source>
</reference>
<dbReference type="EnsemblPlants" id="KEH41332">
    <property type="protein sequence ID" value="KEH41332"/>
    <property type="gene ID" value="MTR_1g048790"/>
</dbReference>
<keyword evidence="5" id="KW-1015">Disulfide bond</keyword>
<gene>
    <name evidence="8" type="ordered locus">MTR_1g048790</name>
</gene>
<evidence type="ECO:0000256" key="4">
    <source>
        <dbReference type="ARBA" id="ARBA00022821"/>
    </source>
</evidence>
<dbReference type="AlphaFoldDB" id="A0A072VHR3"/>
<evidence type="ECO:0000256" key="2">
    <source>
        <dbReference type="ARBA" id="ARBA00022529"/>
    </source>
</evidence>
<accession>A0A072VHR3</accession>
<organism evidence="8 10">
    <name type="scientific">Medicago truncatula</name>
    <name type="common">Barrel medic</name>
    <name type="synonym">Medicago tribuloides</name>
    <dbReference type="NCBI Taxonomy" id="3880"/>
    <lineage>
        <taxon>Eukaryota</taxon>
        <taxon>Viridiplantae</taxon>
        <taxon>Streptophyta</taxon>
        <taxon>Embryophyta</taxon>
        <taxon>Tracheophyta</taxon>
        <taxon>Spermatophyta</taxon>
        <taxon>Magnoliopsida</taxon>
        <taxon>eudicotyledons</taxon>
        <taxon>Gunneridae</taxon>
        <taxon>Pentapetalae</taxon>
        <taxon>rosids</taxon>
        <taxon>fabids</taxon>
        <taxon>Fabales</taxon>
        <taxon>Fabaceae</taxon>
        <taxon>Papilionoideae</taxon>
        <taxon>50 kb inversion clade</taxon>
        <taxon>NPAAA clade</taxon>
        <taxon>Hologalegina</taxon>
        <taxon>IRL clade</taxon>
        <taxon>Trifolieae</taxon>
        <taxon>Medicago</taxon>
    </lineage>
</organism>
<evidence type="ECO:0000256" key="5">
    <source>
        <dbReference type="ARBA" id="ARBA00023157"/>
    </source>
</evidence>
<reference evidence="8 10" key="1">
    <citation type="journal article" date="2011" name="Nature">
        <title>The Medicago genome provides insight into the evolution of rhizobial symbioses.</title>
        <authorList>
            <person name="Young N.D."/>
            <person name="Debelle F."/>
            <person name="Oldroyd G.E."/>
            <person name="Geurts R."/>
            <person name="Cannon S.B."/>
            <person name="Udvardi M.K."/>
            <person name="Benedito V.A."/>
            <person name="Mayer K.F."/>
            <person name="Gouzy J."/>
            <person name="Schoof H."/>
            <person name="Van de Peer Y."/>
            <person name="Proost S."/>
            <person name="Cook D.R."/>
            <person name="Meyers B.C."/>
            <person name="Spannagl M."/>
            <person name="Cheung F."/>
            <person name="De Mita S."/>
            <person name="Krishnakumar V."/>
            <person name="Gundlach H."/>
            <person name="Zhou S."/>
            <person name="Mudge J."/>
            <person name="Bharti A.K."/>
            <person name="Murray J.D."/>
            <person name="Naoumkina M.A."/>
            <person name="Rosen B."/>
            <person name="Silverstein K.A."/>
            <person name="Tang H."/>
            <person name="Rombauts S."/>
            <person name="Zhao P.X."/>
            <person name="Zhou P."/>
            <person name="Barbe V."/>
            <person name="Bardou P."/>
            <person name="Bechner M."/>
            <person name="Bellec A."/>
            <person name="Berger A."/>
            <person name="Berges H."/>
            <person name="Bidwell S."/>
            <person name="Bisseling T."/>
            <person name="Choisne N."/>
            <person name="Couloux A."/>
            <person name="Denny R."/>
            <person name="Deshpande S."/>
            <person name="Dai X."/>
            <person name="Doyle J.J."/>
            <person name="Dudez A.M."/>
            <person name="Farmer A.D."/>
            <person name="Fouteau S."/>
            <person name="Franken C."/>
            <person name="Gibelin C."/>
            <person name="Gish J."/>
            <person name="Goldstein S."/>
            <person name="Gonzalez A.J."/>
            <person name="Green P.J."/>
            <person name="Hallab A."/>
            <person name="Hartog M."/>
            <person name="Hua A."/>
            <person name="Humphray S.J."/>
            <person name="Jeong D.H."/>
            <person name="Jing Y."/>
            <person name="Jocker A."/>
            <person name="Kenton S.M."/>
            <person name="Kim D.J."/>
            <person name="Klee K."/>
            <person name="Lai H."/>
            <person name="Lang C."/>
            <person name="Lin S."/>
            <person name="Macmil S.L."/>
            <person name="Magdelenat G."/>
            <person name="Matthews L."/>
            <person name="McCorrison J."/>
            <person name="Monaghan E.L."/>
            <person name="Mun J.H."/>
            <person name="Najar F.Z."/>
            <person name="Nicholson C."/>
            <person name="Noirot C."/>
            <person name="O'Bleness M."/>
            <person name="Paule C.R."/>
            <person name="Poulain J."/>
            <person name="Prion F."/>
            <person name="Qin B."/>
            <person name="Qu C."/>
            <person name="Retzel E.F."/>
            <person name="Riddle C."/>
            <person name="Sallet E."/>
            <person name="Samain S."/>
            <person name="Samson N."/>
            <person name="Sanders I."/>
            <person name="Saurat O."/>
            <person name="Scarpelli C."/>
            <person name="Schiex T."/>
            <person name="Segurens B."/>
            <person name="Severin A.J."/>
            <person name="Sherrier D.J."/>
            <person name="Shi R."/>
            <person name="Sims S."/>
            <person name="Singer S.R."/>
            <person name="Sinharoy S."/>
            <person name="Sterck L."/>
            <person name="Viollet A."/>
            <person name="Wang B.B."/>
            <person name="Wang K."/>
            <person name="Wang M."/>
            <person name="Wang X."/>
            <person name="Warfsmann J."/>
            <person name="Weissenbach J."/>
            <person name="White D.D."/>
            <person name="White J.D."/>
            <person name="Wiley G.B."/>
            <person name="Wincker P."/>
            <person name="Xing Y."/>
            <person name="Yang L."/>
            <person name="Yao Z."/>
            <person name="Ying F."/>
            <person name="Zhai J."/>
            <person name="Zhou L."/>
            <person name="Zuber A."/>
            <person name="Denarie J."/>
            <person name="Dixon R.A."/>
            <person name="May G.D."/>
            <person name="Schwartz D.C."/>
            <person name="Rogers J."/>
            <person name="Quetier F."/>
            <person name="Town C.D."/>
            <person name="Roe B.A."/>
        </authorList>
    </citation>
    <scope>NUCLEOTIDE SEQUENCE [LARGE SCALE GENOMIC DNA]</scope>
    <source>
        <strain evidence="8">A17</strain>
        <strain evidence="9 10">cv. Jemalong A17</strain>
    </source>
</reference>
<keyword evidence="4" id="KW-0611">Plant defense</keyword>
<dbReference type="HOGENOM" id="CLU_2674830_0_0_1"/>
<evidence type="ECO:0000256" key="3">
    <source>
        <dbReference type="ARBA" id="ARBA00022577"/>
    </source>
</evidence>
<keyword evidence="10" id="KW-1185">Reference proteome</keyword>
<dbReference type="Proteomes" id="UP000002051">
    <property type="component" value="Unassembled WGS sequence"/>
</dbReference>
<dbReference type="InterPro" id="IPR056373">
    <property type="entry name" value="Defensin-like_dom"/>
</dbReference>
<comment type="similarity">
    <text evidence="1">Belongs to the DEFL family.</text>
</comment>
<reference evidence="8 10" key="2">
    <citation type="journal article" date="2014" name="BMC Genomics">
        <title>An improved genome release (version Mt4.0) for the model legume Medicago truncatula.</title>
        <authorList>
            <person name="Tang H."/>
            <person name="Krishnakumar V."/>
            <person name="Bidwell S."/>
            <person name="Rosen B."/>
            <person name="Chan A."/>
            <person name="Zhou S."/>
            <person name="Gentzbittel L."/>
            <person name="Childs K.L."/>
            <person name="Yandell M."/>
            <person name="Gundlach H."/>
            <person name="Mayer K.F."/>
            <person name="Schwartz D.C."/>
            <person name="Town C.D."/>
        </authorList>
    </citation>
    <scope>GENOME REANNOTATION</scope>
    <source>
        <strain evidence="8">A17</strain>
        <strain evidence="9 10">cv. Jemalong A17</strain>
    </source>
</reference>
<keyword evidence="6" id="KW-0732">Signal</keyword>
<evidence type="ECO:0000313" key="9">
    <source>
        <dbReference type="EnsemblPlants" id="KEH41332"/>
    </source>
</evidence>
<keyword evidence="2" id="KW-0929">Antimicrobial</keyword>
<proteinExistence type="inferred from homology"/>
<name>A0A072VHR3_MEDTR</name>
<evidence type="ECO:0000259" key="7">
    <source>
        <dbReference type="Pfam" id="PF24552"/>
    </source>
</evidence>